<feature type="chain" id="PRO_5036955886" description="Sel1 repeat family protein" evidence="1">
    <location>
        <begin position="24"/>
        <end position="211"/>
    </location>
</feature>
<dbReference type="AlphaFoldDB" id="A0A949Q6H6"/>
<keyword evidence="1" id="KW-0732">Signal</keyword>
<evidence type="ECO:0000313" key="2">
    <source>
        <dbReference type="EMBL" id="MBV5096028.1"/>
    </source>
</evidence>
<dbReference type="RefSeq" id="WP_249938874.1">
    <property type="nucleotide sequence ID" value="NZ_JAGFEW010000019.1"/>
</dbReference>
<comment type="caution">
    <text evidence="2">The sequence shown here is derived from an EMBL/GenBank/DDBJ whole genome shotgun (WGS) entry which is preliminary data.</text>
</comment>
<reference evidence="2 3" key="1">
    <citation type="submission" date="2021-03" db="EMBL/GenBank/DDBJ databases">
        <title>Tenobrionicola molitorae gen. nov., sp. nov. and Tenobrionicola larvae sp. nov., isolated from larvae of the mealworm Tenobrio molitor L., a proposal to transfer Erwinia teleogrylli Liu et al. 2016 to a new genus Entomohabitans as Entomohabitans teleogrylli comb. nov.</title>
        <authorList>
            <person name="Lee S.D."/>
            <person name="Yang H.L."/>
            <person name="Kim I.S."/>
        </authorList>
    </citation>
    <scope>NUCLEOTIDE SEQUENCE [LARGE SCALE GENOMIC DNA]</scope>
    <source>
        <strain evidence="2 3">YMB-R21</strain>
    </source>
</reference>
<proteinExistence type="predicted"/>
<sequence length="211" mass="23605">MTRFNKFALALGMALAFSAAAGAPEVETVLQRGFPTQANELVKTTNKLHSEYKKQNNVSSLVFYSYGMLRLANHYKSVNDVVNASEYAKLGFFWLDEAVDSHENDARVRYLRMRIDAYLPEELGRCVVALNDANILLRQKETWSDEIVAHINFMRYRALLSCKKDKQAAGLLEAMKNGGAVQARLLALGNGTPEWDASEVTQIVMPLVKGE</sequence>
<dbReference type="Proteomes" id="UP000746420">
    <property type="component" value="Unassembled WGS sequence"/>
</dbReference>
<organism evidence="2 3">
    <name type="scientific">Tenebrionicola larvae</name>
    <dbReference type="NCBI Taxonomy" id="2815733"/>
    <lineage>
        <taxon>Bacteria</taxon>
        <taxon>Pseudomonadati</taxon>
        <taxon>Pseudomonadota</taxon>
        <taxon>Gammaproteobacteria</taxon>
        <taxon>Enterobacterales</taxon>
        <taxon>Enterobacteriaceae</taxon>
        <taxon>Tenebrionibacter/Tenebrionicola group</taxon>
        <taxon>Tenebrionicola</taxon>
    </lineage>
</organism>
<dbReference type="EMBL" id="JAGFEW010000019">
    <property type="protein sequence ID" value="MBV5096028.1"/>
    <property type="molecule type" value="Genomic_DNA"/>
</dbReference>
<evidence type="ECO:0000256" key="1">
    <source>
        <dbReference type="SAM" id="SignalP"/>
    </source>
</evidence>
<name>A0A949Q6H6_9ENTR</name>
<evidence type="ECO:0000313" key="3">
    <source>
        <dbReference type="Proteomes" id="UP000746420"/>
    </source>
</evidence>
<keyword evidence="3" id="KW-1185">Reference proteome</keyword>
<evidence type="ECO:0008006" key="4">
    <source>
        <dbReference type="Google" id="ProtNLM"/>
    </source>
</evidence>
<accession>A0A949Q6H6</accession>
<protein>
    <recommendedName>
        <fullName evidence="4">Sel1 repeat family protein</fullName>
    </recommendedName>
</protein>
<feature type="signal peptide" evidence="1">
    <location>
        <begin position="1"/>
        <end position="23"/>
    </location>
</feature>
<gene>
    <name evidence="2" type="ORF">JZ788_09850</name>
</gene>